<keyword evidence="2" id="KW-1185">Reference proteome</keyword>
<organism evidence="1 2">
    <name type="scientific">Dentiscutata heterogama</name>
    <dbReference type="NCBI Taxonomy" id="1316150"/>
    <lineage>
        <taxon>Eukaryota</taxon>
        <taxon>Fungi</taxon>
        <taxon>Fungi incertae sedis</taxon>
        <taxon>Mucoromycota</taxon>
        <taxon>Glomeromycotina</taxon>
        <taxon>Glomeromycetes</taxon>
        <taxon>Diversisporales</taxon>
        <taxon>Gigasporaceae</taxon>
        <taxon>Dentiscutata</taxon>
    </lineage>
</organism>
<dbReference type="EMBL" id="CAJVPU010000417">
    <property type="protein sequence ID" value="CAG8449819.1"/>
    <property type="molecule type" value="Genomic_DNA"/>
</dbReference>
<reference evidence="1" key="1">
    <citation type="submission" date="2021-06" db="EMBL/GenBank/DDBJ databases">
        <authorList>
            <person name="Kallberg Y."/>
            <person name="Tangrot J."/>
            <person name="Rosling A."/>
        </authorList>
    </citation>
    <scope>NUCLEOTIDE SEQUENCE</scope>
    <source>
        <strain evidence="1">IL203A</strain>
    </source>
</reference>
<evidence type="ECO:0000313" key="1">
    <source>
        <dbReference type="EMBL" id="CAG8449819.1"/>
    </source>
</evidence>
<protein>
    <submittedName>
        <fullName evidence="1">12884_t:CDS:1</fullName>
    </submittedName>
</protein>
<name>A0ACA9K3I1_9GLOM</name>
<comment type="caution">
    <text evidence="1">The sequence shown here is derived from an EMBL/GenBank/DDBJ whole genome shotgun (WGS) entry which is preliminary data.</text>
</comment>
<proteinExistence type="predicted"/>
<gene>
    <name evidence="1" type="ORF">DHETER_LOCUS778</name>
</gene>
<sequence>MTLPAIILHVSSGKRESPIGGTPNDFIDLYSEAWSDRIR</sequence>
<dbReference type="Proteomes" id="UP000789702">
    <property type="component" value="Unassembled WGS sequence"/>
</dbReference>
<evidence type="ECO:0000313" key="2">
    <source>
        <dbReference type="Proteomes" id="UP000789702"/>
    </source>
</evidence>
<accession>A0ACA9K3I1</accession>